<dbReference type="EMBL" id="NRSH01000020">
    <property type="protein sequence ID" value="MBK1726028.1"/>
    <property type="molecule type" value="Genomic_DNA"/>
</dbReference>
<dbReference type="SUPFAM" id="SSF53098">
    <property type="entry name" value="Ribonuclease H-like"/>
    <property type="match status" value="1"/>
</dbReference>
<name>A0ABS1E4Y5_9GAMM</name>
<dbReference type="PANTHER" id="PTHR37319">
    <property type="entry name" value="TRANSPOSASE"/>
    <property type="match status" value="1"/>
</dbReference>
<dbReference type="InterPro" id="IPR047768">
    <property type="entry name" value="Tn5p-like"/>
</dbReference>
<evidence type="ECO:0000313" key="3">
    <source>
        <dbReference type="EMBL" id="MBK1726028.1"/>
    </source>
</evidence>
<dbReference type="Proteomes" id="UP000738126">
    <property type="component" value="Unassembled WGS sequence"/>
</dbReference>
<dbReference type="InterPro" id="IPR038215">
    <property type="entry name" value="TN5-like_N_sf"/>
</dbReference>
<dbReference type="RefSeq" id="WP_200256728.1">
    <property type="nucleotide sequence ID" value="NZ_NRSH01000020.1"/>
</dbReference>
<dbReference type="InterPro" id="IPR014735">
    <property type="entry name" value="Transposase_Tn5-like_N"/>
</dbReference>
<dbReference type="Gene3D" id="3.90.350.10">
    <property type="entry name" value="Transposase Inhibitor Protein From Tn5, Chain A, domain 1"/>
    <property type="match status" value="1"/>
</dbReference>
<keyword evidence="4" id="KW-1185">Reference proteome</keyword>
<protein>
    <submittedName>
        <fullName evidence="3">IS4 family transposase</fullName>
    </submittedName>
</protein>
<dbReference type="Pfam" id="PF02281">
    <property type="entry name" value="Dimer_Tnp_Tn5"/>
    <property type="match status" value="1"/>
</dbReference>
<dbReference type="NCBIfam" id="NF033590">
    <property type="entry name" value="transpos_IS4_3"/>
    <property type="match status" value="1"/>
</dbReference>
<evidence type="ECO:0000259" key="1">
    <source>
        <dbReference type="Pfam" id="PF02281"/>
    </source>
</evidence>
<evidence type="ECO:0000313" key="4">
    <source>
        <dbReference type="Proteomes" id="UP000738126"/>
    </source>
</evidence>
<feature type="domain" description="Transposase Tn5-like N-terminal" evidence="2">
    <location>
        <begin position="1"/>
        <end position="55"/>
    </location>
</feature>
<reference evidence="3 4" key="1">
    <citation type="journal article" date="2020" name="Microorganisms">
        <title>Osmotic Adaptation and Compatible Solute Biosynthesis of Phototrophic Bacteria as Revealed from Genome Analyses.</title>
        <authorList>
            <person name="Imhoff J.F."/>
            <person name="Rahn T."/>
            <person name="Kunzel S."/>
            <person name="Keller A."/>
            <person name="Neulinger S.C."/>
        </authorList>
    </citation>
    <scope>NUCLEOTIDE SEQUENCE [LARGE SCALE GENOMIC DNA]</scope>
    <source>
        <strain evidence="3 4">DSM 15116</strain>
    </source>
</reference>
<accession>A0ABS1E4Y5</accession>
<dbReference type="Pfam" id="PF14706">
    <property type="entry name" value="Tnp_DNA_bind"/>
    <property type="match status" value="1"/>
</dbReference>
<feature type="domain" description="Transposase Tn5 dimerisation" evidence="1">
    <location>
        <begin position="344"/>
        <end position="437"/>
    </location>
</feature>
<sequence length="441" mass="50308">MSWAALELEEVDLGDQRRNRRLIQLVERLADNPTASIPQACEGWSETQAAYRLLRGEGYDEQDLLEPHRQRTQQRMATHPVVLCLQDTTELDFNGQQSEGLGPLSYEAQRGMYVHPTYAVTPEREPLGVLDAWMWAREPKEADGSRPGVKESERWKEGYERLAELAPELPETQLVYVADREADILDLMIGARDRGTPVDWLLRAQHNRALPNGQKLWSSVRETPELGELRFTLPAGRRRRARPVHQQLHAQRVALSDRQGGEVEATCMIATEIGAPQGVKPIEWRLLTNRSVETLEQAAELIEWYRARWEIEMLFGVLKEACQVEALQLGHIERLERALVLFLIISWRIDRLMRLGRQVPEFQAELMLEPEEWQAAYLLAKKPVPDSPPRLNDVLRLIAGLGGFLGRKSDGEPGVKTVWRGLLRVMDFADGVKYAKQAQGN</sequence>
<dbReference type="InterPro" id="IPR003201">
    <property type="entry name" value="Transposase_Tn5"/>
</dbReference>
<dbReference type="InterPro" id="IPR012337">
    <property type="entry name" value="RNaseH-like_sf"/>
</dbReference>
<dbReference type="PANTHER" id="PTHR37319:SF1">
    <property type="entry name" value="TRANSPOSASE TN5 DIMERISATION DOMAIN-CONTAINING PROTEIN"/>
    <property type="match status" value="1"/>
</dbReference>
<dbReference type="InterPro" id="IPR014737">
    <property type="entry name" value="Transposase_Tn5-like_C"/>
</dbReference>
<comment type="caution">
    <text evidence="3">The sequence shown here is derived from an EMBL/GenBank/DDBJ whole genome shotgun (WGS) entry which is preliminary data.</text>
</comment>
<dbReference type="InterPro" id="IPR054836">
    <property type="entry name" value="Tn5_transposase"/>
</dbReference>
<organism evidence="3 4">
    <name type="scientific">Halorhodospira neutriphila</name>
    <dbReference type="NCBI Taxonomy" id="168379"/>
    <lineage>
        <taxon>Bacteria</taxon>
        <taxon>Pseudomonadati</taxon>
        <taxon>Pseudomonadota</taxon>
        <taxon>Gammaproteobacteria</taxon>
        <taxon>Chromatiales</taxon>
        <taxon>Ectothiorhodospiraceae</taxon>
        <taxon>Halorhodospira</taxon>
    </lineage>
</organism>
<gene>
    <name evidence="3" type="ORF">CKO13_03130</name>
</gene>
<dbReference type="Gene3D" id="1.10.246.40">
    <property type="entry name" value="Tn5 transposase, domain 1"/>
    <property type="match status" value="1"/>
</dbReference>
<evidence type="ECO:0000259" key="2">
    <source>
        <dbReference type="Pfam" id="PF14706"/>
    </source>
</evidence>
<proteinExistence type="predicted"/>
<dbReference type="Gene3D" id="1.10.740.10">
    <property type="entry name" value="Transferase Inhibitor Protein From Tn5, Chain"/>
    <property type="match status" value="1"/>
</dbReference>